<reference evidence="2 3" key="1">
    <citation type="submission" date="2020-07" db="EMBL/GenBank/DDBJ databases">
        <title>Comparative genomics of pyrophilous fungi reveals a link between fire events and developmental genes.</title>
        <authorList>
            <consortium name="DOE Joint Genome Institute"/>
            <person name="Steindorff A.S."/>
            <person name="Carver A."/>
            <person name="Calhoun S."/>
            <person name="Stillman K."/>
            <person name="Liu H."/>
            <person name="Lipzen A."/>
            <person name="Pangilinan J."/>
            <person name="Labutti K."/>
            <person name="Bruns T.D."/>
            <person name="Grigoriev I.V."/>
        </authorList>
    </citation>
    <scope>NUCLEOTIDE SEQUENCE [LARGE SCALE GENOMIC DNA]</scope>
    <source>
        <strain evidence="2 3">CBS 144469</strain>
    </source>
</reference>
<dbReference type="OrthoDB" id="3051707at2759"/>
<feature type="region of interest" description="Disordered" evidence="1">
    <location>
        <begin position="641"/>
        <end position="689"/>
    </location>
</feature>
<accession>A0A8H6I1A9</accession>
<gene>
    <name evidence="2" type="ORF">DFP72DRAFT_262268</name>
</gene>
<feature type="region of interest" description="Disordered" evidence="1">
    <location>
        <begin position="547"/>
        <end position="586"/>
    </location>
</feature>
<feature type="compositionally biased region" description="Basic and acidic residues" evidence="1">
    <location>
        <begin position="113"/>
        <end position="126"/>
    </location>
</feature>
<feature type="compositionally biased region" description="Low complexity" evidence="1">
    <location>
        <begin position="557"/>
        <end position="579"/>
    </location>
</feature>
<keyword evidence="3" id="KW-1185">Reference proteome</keyword>
<evidence type="ECO:0000256" key="1">
    <source>
        <dbReference type="SAM" id="MobiDB-lite"/>
    </source>
</evidence>
<name>A0A8H6I1A9_9AGAR</name>
<proteinExistence type="predicted"/>
<comment type="caution">
    <text evidence="2">The sequence shown here is derived from an EMBL/GenBank/DDBJ whole genome shotgun (WGS) entry which is preliminary data.</text>
</comment>
<sequence length="792" mass="85818">MSLYDLPSEILFSVAELVAFGYSHSSHSSSATTTITATSQCIPKGRSSTIPQASVGAVGERDRAVLRTLKACSATCRILHAVFRPLVWSRVDLSDIVGAGLARSTAWQASRGKGKESKSDEVHGSDEEGQPDDESSSRVLFLRALSTLHTLLSTSPELGSYIRQFTLYLPRDGLTDAPDEDDFELDEALDAEQQLKESEALSQINRLFPFVAQHLTRLRTLSLVSYACRPNSLTRPSCTKLANGSFRKVPRGPFRVDWDTLPFGVRQGVKSMLGSENLACLELRGVVVPPRMVLGAQSGFGYECGDASLSRMKDLTLVAHCPMDEERLSDIEASEPCFCPYPQSPAPLSPPASLPLTRSLLPPPPALTTIRLGYCDTAFLRYITKVYPSAFTSLKNVKLNVIERDLGLCQWFLGAPSQQASADVSPPASRLIAPGGPALESFDCTIRCNTAPSSFHSYALHALDFSGPACERLGTVNLRYLLLSEVTDGVRMAIGVNVGSALGSGERTGGRGVEEMHVVVDWAFSGDAILLEAFKEVDQIIEGAFSTATRHSHSRHSSTSSVSSSGSPPRSPSWPTSRSSARRAKPNMKQFTMEATHWPCMDGENCAFRREVQGPPTPAPTAVSMLVSSSSLNLPLSIASSASMSSPSASNGTASTSSPRRPTPLRTTSSPASSLHVHSHARERKEDENEGSLDRFFPFLTGMREEEGFALRHAFVHDFSFTTVSSTIGINVQFVTIPRFSMPVQWLTTIPPHCIFSIPISSRSLSLTASLYSRDRGLILFSGLLTSPYPFP</sequence>
<feature type="region of interest" description="Disordered" evidence="1">
    <location>
        <begin position="108"/>
        <end position="135"/>
    </location>
</feature>
<evidence type="ECO:0000313" key="2">
    <source>
        <dbReference type="EMBL" id="KAF6756849.1"/>
    </source>
</evidence>
<dbReference type="AlphaFoldDB" id="A0A8H6I1A9"/>
<dbReference type="EMBL" id="JACGCI010000024">
    <property type="protein sequence ID" value="KAF6756849.1"/>
    <property type="molecule type" value="Genomic_DNA"/>
</dbReference>
<feature type="compositionally biased region" description="Low complexity" evidence="1">
    <location>
        <begin position="641"/>
        <end position="658"/>
    </location>
</feature>
<organism evidence="2 3">
    <name type="scientific">Ephemerocybe angulata</name>
    <dbReference type="NCBI Taxonomy" id="980116"/>
    <lineage>
        <taxon>Eukaryota</taxon>
        <taxon>Fungi</taxon>
        <taxon>Dikarya</taxon>
        <taxon>Basidiomycota</taxon>
        <taxon>Agaricomycotina</taxon>
        <taxon>Agaricomycetes</taxon>
        <taxon>Agaricomycetidae</taxon>
        <taxon>Agaricales</taxon>
        <taxon>Agaricineae</taxon>
        <taxon>Psathyrellaceae</taxon>
        <taxon>Ephemerocybe</taxon>
    </lineage>
</organism>
<evidence type="ECO:0000313" key="3">
    <source>
        <dbReference type="Proteomes" id="UP000521943"/>
    </source>
</evidence>
<protein>
    <submittedName>
        <fullName evidence="2">Uncharacterized protein</fullName>
    </submittedName>
</protein>
<dbReference type="Proteomes" id="UP000521943">
    <property type="component" value="Unassembled WGS sequence"/>
</dbReference>